<keyword evidence="5" id="KW-0808">Transferase</keyword>
<dbReference type="InterPro" id="IPR048647">
    <property type="entry name" value="RlmA_N"/>
</dbReference>
<feature type="binding site" evidence="2">
    <location>
        <begin position="110"/>
        <end position="111"/>
    </location>
    <ligand>
        <name>S-adenosyl-L-methionine</name>
        <dbReference type="ChEBI" id="CHEBI:59789"/>
    </ligand>
</feature>
<dbReference type="EMBL" id="FWXK01000007">
    <property type="protein sequence ID" value="SMC45486.1"/>
    <property type="molecule type" value="Genomic_DNA"/>
</dbReference>
<dbReference type="Pfam" id="PF13847">
    <property type="entry name" value="Methyltransf_31"/>
    <property type="match status" value="1"/>
</dbReference>
<dbReference type="PIRSF" id="PIRSF018249">
    <property type="entry name" value="MyrA_prd"/>
    <property type="match status" value="1"/>
</dbReference>
<dbReference type="CDD" id="cd02440">
    <property type="entry name" value="AdoMet_MTases"/>
    <property type="match status" value="1"/>
</dbReference>
<dbReference type="InterPro" id="IPR029063">
    <property type="entry name" value="SAM-dependent_MTases_sf"/>
</dbReference>
<sequence length="289" mass="33206">MLSKRETTIQELNRWTPHLLCPHCHQPLKWENNQLRCQNRHSFDIAKSGYLNLAPQHHEKHYTKDLFIARQLLMNDYQFYGDIYQQMMTALIPYLTADKPQRLLDLGTGEGTHFIQFLKAWQNHQYPEVTGMGIDLAKAGIQLAAKQSAAARWTIADLSHIPLADNSIDGILTILSPANYQEIKRVLKPNGWILKIIPGPNYLKELRACVLPPEDVINDGQSSIQRFNEQFTETSMIRYQRDVPLSDEANQALQTMTPLMWHASKNQRTQASQLHHIQVDLHGLIGKNN</sequence>
<dbReference type="GO" id="GO:0032259">
    <property type="term" value="P:methylation"/>
    <property type="evidence" value="ECO:0007669"/>
    <property type="project" value="UniProtKB-KW"/>
</dbReference>
<dbReference type="InterPro" id="IPR052939">
    <property type="entry name" value="23S_rRNA_MeTrnsfrase_RlmA"/>
</dbReference>
<evidence type="ECO:0000259" key="4">
    <source>
        <dbReference type="Pfam" id="PF21302"/>
    </source>
</evidence>
<organism evidence="5 6">
    <name type="scientific">Aerococcus suis</name>
    <dbReference type="NCBI Taxonomy" id="371602"/>
    <lineage>
        <taxon>Bacteria</taxon>
        <taxon>Bacillati</taxon>
        <taxon>Bacillota</taxon>
        <taxon>Bacilli</taxon>
        <taxon>Lactobacillales</taxon>
        <taxon>Aerococcaceae</taxon>
        <taxon>Aerococcus</taxon>
    </lineage>
</organism>
<dbReference type="InterPro" id="IPR025714">
    <property type="entry name" value="Methyltranfer_dom"/>
</dbReference>
<feature type="binding site" evidence="1">
    <location>
        <position position="37"/>
    </location>
    <ligand>
        <name>Zn(2+)</name>
        <dbReference type="ChEBI" id="CHEBI:29105"/>
    </ligand>
</feature>
<feature type="binding site" evidence="1">
    <location>
        <position position="21"/>
    </location>
    <ligand>
        <name>Zn(2+)</name>
        <dbReference type="ChEBI" id="CHEBI:29105"/>
    </ligand>
</feature>
<keyword evidence="1" id="KW-0862">Zinc</keyword>
<feature type="binding site" evidence="1">
    <location>
        <position position="41"/>
    </location>
    <ligand>
        <name>Zn(2+)</name>
        <dbReference type="ChEBI" id="CHEBI:29105"/>
    </ligand>
</feature>
<dbReference type="GO" id="GO:0046872">
    <property type="term" value="F:metal ion binding"/>
    <property type="evidence" value="ECO:0007669"/>
    <property type="project" value="UniProtKB-KW"/>
</dbReference>
<dbReference type="AlphaFoldDB" id="A0A1W1ZAZ6"/>
<feature type="binding site" evidence="1">
    <location>
        <position position="24"/>
    </location>
    <ligand>
        <name>Zn(2+)</name>
        <dbReference type="ChEBI" id="CHEBI:29105"/>
    </ligand>
</feature>
<proteinExistence type="predicted"/>
<dbReference type="RefSeq" id="WP_084099338.1">
    <property type="nucleotide sequence ID" value="NZ_FWXK01000007.1"/>
</dbReference>
<keyword evidence="2" id="KW-0949">S-adenosyl-L-methionine</keyword>
<dbReference type="GO" id="GO:0008168">
    <property type="term" value="F:methyltransferase activity"/>
    <property type="evidence" value="ECO:0007669"/>
    <property type="project" value="UniProtKB-KW"/>
</dbReference>
<dbReference type="Proteomes" id="UP000243884">
    <property type="component" value="Unassembled WGS sequence"/>
</dbReference>
<keyword evidence="1" id="KW-0479">Metal-binding</keyword>
<evidence type="ECO:0000256" key="1">
    <source>
        <dbReference type="PIRSR" id="PIRSR018249-1"/>
    </source>
</evidence>
<evidence type="ECO:0000256" key="2">
    <source>
        <dbReference type="PIRSR" id="PIRSR018249-2"/>
    </source>
</evidence>
<dbReference type="STRING" id="371602.SAMN04487984_1220"/>
<gene>
    <name evidence="5" type="ORF">SAMN04487984_1220</name>
</gene>
<keyword evidence="5" id="KW-0489">Methyltransferase</keyword>
<feature type="domain" description="23S rRNA (guanine(745)-N(1))-methyltransferase N-terminal" evidence="4">
    <location>
        <begin position="20"/>
        <end position="58"/>
    </location>
</feature>
<protein>
    <submittedName>
        <fullName evidence="5">23S rRNA (Guanine745-N1)-methyltransferase</fullName>
    </submittedName>
</protein>
<dbReference type="InterPro" id="IPR016718">
    <property type="entry name" value="rRNA_m1G-MeTrfase_A_prd"/>
</dbReference>
<reference evidence="6" key="1">
    <citation type="submission" date="2017-04" db="EMBL/GenBank/DDBJ databases">
        <authorList>
            <person name="Varghese N."/>
            <person name="Submissions S."/>
        </authorList>
    </citation>
    <scope>NUCLEOTIDE SEQUENCE [LARGE SCALE GENOMIC DNA]</scope>
    <source>
        <strain evidence="6">DSM 21500</strain>
    </source>
</reference>
<accession>A0A1W1ZAZ6</accession>
<evidence type="ECO:0000259" key="3">
    <source>
        <dbReference type="Pfam" id="PF13847"/>
    </source>
</evidence>
<dbReference type="OrthoDB" id="5522265at2"/>
<keyword evidence="6" id="KW-1185">Reference proteome</keyword>
<dbReference type="PANTHER" id="PTHR43460">
    <property type="entry name" value="METHYLTRANSFERASE"/>
    <property type="match status" value="1"/>
</dbReference>
<dbReference type="Gene3D" id="3.40.50.150">
    <property type="entry name" value="Vaccinia Virus protein VP39"/>
    <property type="match status" value="1"/>
</dbReference>
<dbReference type="PANTHER" id="PTHR43460:SF1">
    <property type="entry name" value="METHYLTRANSFERASE TYPE 11 DOMAIN-CONTAINING PROTEIN"/>
    <property type="match status" value="1"/>
</dbReference>
<feature type="domain" description="Methyltransferase" evidence="3">
    <location>
        <begin position="100"/>
        <end position="194"/>
    </location>
</feature>
<evidence type="ECO:0000313" key="5">
    <source>
        <dbReference type="EMBL" id="SMC45486.1"/>
    </source>
</evidence>
<feature type="binding site" evidence="2">
    <location>
        <position position="80"/>
    </location>
    <ligand>
        <name>S-adenosyl-L-methionine</name>
        <dbReference type="ChEBI" id="CHEBI:59789"/>
    </ligand>
</feature>
<name>A0A1W1ZAZ6_9LACT</name>
<feature type="binding site" evidence="2">
    <location>
        <position position="202"/>
    </location>
    <ligand>
        <name>S-adenosyl-L-methionine</name>
        <dbReference type="ChEBI" id="CHEBI:59789"/>
    </ligand>
</feature>
<dbReference type="Pfam" id="PF21302">
    <property type="entry name" value="Zn_ribbon_RlmA"/>
    <property type="match status" value="1"/>
</dbReference>
<evidence type="ECO:0000313" key="6">
    <source>
        <dbReference type="Proteomes" id="UP000243884"/>
    </source>
</evidence>
<dbReference type="SUPFAM" id="SSF53335">
    <property type="entry name" value="S-adenosyl-L-methionine-dependent methyltransferases"/>
    <property type="match status" value="1"/>
</dbReference>